<protein>
    <submittedName>
        <fullName evidence="1">Uncharacterized protein</fullName>
    </submittedName>
</protein>
<accession>A0A0G4I357</accession>
<feature type="non-terminal residue" evidence="1">
    <location>
        <position position="1"/>
    </location>
</feature>
<organism evidence="1">
    <name type="scientific">Chromera velia CCMP2878</name>
    <dbReference type="NCBI Taxonomy" id="1169474"/>
    <lineage>
        <taxon>Eukaryota</taxon>
        <taxon>Sar</taxon>
        <taxon>Alveolata</taxon>
        <taxon>Colpodellida</taxon>
        <taxon>Chromeraceae</taxon>
        <taxon>Chromera</taxon>
    </lineage>
</organism>
<name>A0A0G4I357_9ALVE</name>
<sequence>VEIGEECDGDARVCNNTACLFKPEAICTDFKVNSTEDLAALESCAVIIDSDGSLGPGAPEVVSLPLLQAFYGDIEATLTETAYLFKTISFPNAWKTPDLQIGASTSGSNFVPFALEVVDLPCAREASRIRVRLAPQLKQLNLPLVQYSDRIQLRDSTDASNPLDIILPNAFMVQATTVENCPGIQRILYPSAIATRSTDLKGNANLEVVSYPLMSKMITDNPTLENNPSLRQVDRASQLFFDAPIVVSGNSPEGITLLVCSLNAIQANQIEAEGQCSPSSDPPCFLVGAGEKECSKGGDKGKEGASLKPGDLLLDPEAFDFSGLFKG</sequence>
<proteinExistence type="predicted"/>
<dbReference type="AlphaFoldDB" id="A0A0G4I357"/>
<gene>
    <name evidence="1" type="ORF">Cvel_10524</name>
</gene>
<reference evidence="1" key="1">
    <citation type="submission" date="2014-11" db="EMBL/GenBank/DDBJ databases">
        <authorList>
            <person name="Otto D Thomas"/>
            <person name="Naeem Raeece"/>
        </authorList>
    </citation>
    <scope>NUCLEOTIDE SEQUENCE</scope>
</reference>
<dbReference type="VEuPathDB" id="CryptoDB:Cvel_10524"/>
<dbReference type="EMBL" id="CDMZ01004901">
    <property type="protein sequence ID" value="CEM51288.1"/>
    <property type="molecule type" value="Genomic_DNA"/>
</dbReference>
<evidence type="ECO:0000313" key="1">
    <source>
        <dbReference type="EMBL" id="CEM51288.1"/>
    </source>
</evidence>